<dbReference type="AlphaFoldDB" id="U4KZ13"/>
<dbReference type="InterPro" id="IPR001296">
    <property type="entry name" value="Glyco_trans_1"/>
</dbReference>
<dbReference type="InterPro" id="IPR052078">
    <property type="entry name" value="Trehalose_Metab_GTase"/>
</dbReference>
<dbReference type="Proteomes" id="UP000018144">
    <property type="component" value="Unassembled WGS sequence"/>
</dbReference>
<dbReference type="InterPro" id="IPR049438">
    <property type="entry name" value="TreT_GT1"/>
</dbReference>
<dbReference type="GO" id="GO:0006006">
    <property type="term" value="P:glucose metabolic process"/>
    <property type="evidence" value="ECO:0007669"/>
    <property type="project" value="UniProtKB-KW"/>
</dbReference>
<keyword evidence="10" id="KW-1185">Reference proteome</keyword>
<evidence type="ECO:0000256" key="6">
    <source>
        <dbReference type="ARBA" id="ARBA00023277"/>
    </source>
</evidence>
<dbReference type="PANTHER" id="PTHR47779:SF1">
    <property type="entry name" value="SYNTHASE (CCG-9), PUTATIVE (AFU_ORTHOLOGUE AFUA_3G12100)-RELATED"/>
    <property type="match status" value="1"/>
</dbReference>
<accession>U4KZ13</accession>
<dbReference type="Gene3D" id="3.40.50.2000">
    <property type="entry name" value="Glycogen Phosphorylase B"/>
    <property type="match status" value="2"/>
</dbReference>
<keyword evidence="3" id="KW-0313">Glucose metabolism</keyword>
<gene>
    <name evidence="9" type="ORF">PCON_03866</name>
</gene>
<dbReference type="EMBL" id="HF935218">
    <property type="protein sequence ID" value="CCX04884.1"/>
    <property type="molecule type" value="Genomic_DNA"/>
</dbReference>
<feature type="domain" description="Trehalose synthase N-terminal" evidence="8">
    <location>
        <begin position="241"/>
        <end position="395"/>
    </location>
</feature>
<dbReference type="STRING" id="1076935.U4KZ13"/>
<evidence type="ECO:0000256" key="1">
    <source>
        <dbReference type="ARBA" id="ARBA00009481"/>
    </source>
</evidence>
<evidence type="ECO:0000256" key="3">
    <source>
        <dbReference type="ARBA" id="ARBA00022526"/>
    </source>
</evidence>
<organism evidence="9 10">
    <name type="scientific">Pyronema omphalodes (strain CBS 100304)</name>
    <name type="common">Pyronema confluens</name>
    <dbReference type="NCBI Taxonomy" id="1076935"/>
    <lineage>
        <taxon>Eukaryota</taxon>
        <taxon>Fungi</taxon>
        <taxon>Dikarya</taxon>
        <taxon>Ascomycota</taxon>
        <taxon>Pezizomycotina</taxon>
        <taxon>Pezizomycetes</taxon>
        <taxon>Pezizales</taxon>
        <taxon>Pyronemataceae</taxon>
        <taxon>Pyronema</taxon>
    </lineage>
</organism>
<name>U4KZ13_PYROM</name>
<keyword evidence="6" id="KW-0119">Carbohydrate metabolism</keyword>
<evidence type="ECO:0000256" key="5">
    <source>
        <dbReference type="ARBA" id="ARBA00022679"/>
    </source>
</evidence>
<comment type="similarity">
    <text evidence="1">Belongs to the glycosyltransferase group 1 family. Glycosyltransferase 4 subfamily.</text>
</comment>
<keyword evidence="4" id="KW-0328">Glycosyltransferase</keyword>
<keyword evidence="5" id="KW-0808">Transferase</keyword>
<evidence type="ECO:0000313" key="9">
    <source>
        <dbReference type="EMBL" id="CCX04884.1"/>
    </source>
</evidence>
<proteinExistence type="inferred from homology"/>
<reference evidence="9 10" key="1">
    <citation type="journal article" date="2013" name="PLoS Genet.">
        <title>The genome and development-dependent transcriptomes of Pyronema confluens: a window into fungal evolution.</title>
        <authorList>
            <person name="Traeger S."/>
            <person name="Altegoer F."/>
            <person name="Freitag M."/>
            <person name="Gabaldon T."/>
            <person name="Kempken F."/>
            <person name="Kumar A."/>
            <person name="Marcet-Houben M."/>
            <person name="Poggeler S."/>
            <person name="Stajich J.E."/>
            <person name="Nowrousian M."/>
        </authorList>
    </citation>
    <scope>NUCLEOTIDE SEQUENCE [LARGE SCALE GENOMIC DNA]</scope>
    <source>
        <strain evidence="10">CBS 100304</strain>
        <tissue evidence="9">Vegetative mycelium</tissue>
    </source>
</reference>
<dbReference type="eggNOG" id="KOG0853">
    <property type="taxonomic scope" value="Eukaryota"/>
</dbReference>
<dbReference type="OrthoDB" id="937291at2759"/>
<dbReference type="OMA" id="EKFFGIA"/>
<dbReference type="GO" id="GO:0016757">
    <property type="term" value="F:glycosyltransferase activity"/>
    <property type="evidence" value="ECO:0007669"/>
    <property type="project" value="UniProtKB-KW"/>
</dbReference>
<protein>
    <submittedName>
        <fullName evidence="9">Similar to Trehalose phosphorylase acc. no. A6YRN9</fullName>
    </submittedName>
</protein>
<sequence>MAPSIVEESYSFGSQPSIERRRSIIQQSPSDAWAGISLVDLFLGASAKKVDSGCVEIGLSIHDGTYSIDFLVQRVCPGPGEGESLGTAIKAAVKSSIVHFSEEHNGKFIGCGVTNSVLEICPDIASFLWRELDIIVMAFDVLQMMPVGNPSDEEEQADVFEFGVDEQADSAVRKAIMYFGPHNMPPPSIGFRNKVEVDTGGTIQLVQSLDEYKKTVSDETWRTVLHYAGALKKKKVKIAFFSATPQGGGVALMRHALIRYFKLLGIHASWQPSPAVFRITKTNHNILQGVAAPDARFTQEKQDKYNEWITFNARRYWLSRGGPLAEGGADVVVIDDPQMPGLIPLIKECRPDVKIIYRSHIEIRSDLISQKGSPQEEVWQFLWDRIKDSDVFISHPVTGFVPVDVPSNMVALMPATTDWLDGLNKDMRDWDLRYYHHKLRIACHERGMTKLSYPARDYIAQIARFDPSKGIDTVLDSYLKLRMMYAETMPDAIPPQLLICGHGAIDDPDASIVYDKTIEHIDQEDFEDIREDIIVMRLGPSDQLLDALISTAKIVLQLSSREGFEVKVSEALHKGKPVIATRAGGIPLQVQHGKNGYLVKVGDSTACAERMFELMNNERKWREMSEYAKRSVSDEVGTVGNAVCWMYLAHKLANGEKVEGHEKWVADMAREEAGIPWCEKETRLPRQGLRVAVTE</sequence>
<evidence type="ECO:0000256" key="4">
    <source>
        <dbReference type="ARBA" id="ARBA00022676"/>
    </source>
</evidence>
<dbReference type="Pfam" id="PF21269">
    <property type="entry name" value="TreT_GT1"/>
    <property type="match status" value="1"/>
</dbReference>
<evidence type="ECO:0000256" key="2">
    <source>
        <dbReference type="ARBA" id="ARBA00011738"/>
    </source>
</evidence>
<evidence type="ECO:0000259" key="8">
    <source>
        <dbReference type="Pfam" id="PF21269"/>
    </source>
</evidence>
<dbReference type="Pfam" id="PF00534">
    <property type="entry name" value="Glycos_transf_1"/>
    <property type="match status" value="1"/>
</dbReference>
<comment type="subunit">
    <text evidence="2">Homodimer.</text>
</comment>
<dbReference type="PANTHER" id="PTHR47779">
    <property type="entry name" value="SYNTHASE (CCG-9), PUTATIVE (AFU_ORTHOLOGUE AFUA_3G12100)-RELATED"/>
    <property type="match status" value="1"/>
</dbReference>
<evidence type="ECO:0000313" key="10">
    <source>
        <dbReference type="Proteomes" id="UP000018144"/>
    </source>
</evidence>
<evidence type="ECO:0000259" key="7">
    <source>
        <dbReference type="Pfam" id="PF00534"/>
    </source>
</evidence>
<feature type="domain" description="Glycosyl transferase family 1" evidence="7">
    <location>
        <begin position="456"/>
        <end position="630"/>
    </location>
</feature>
<dbReference type="SUPFAM" id="SSF53756">
    <property type="entry name" value="UDP-Glycosyltransferase/glycogen phosphorylase"/>
    <property type="match status" value="1"/>
</dbReference>